<gene>
    <name evidence="2" type="ORF">K432DRAFT_66716</name>
</gene>
<feature type="compositionally biased region" description="Polar residues" evidence="1">
    <location>
        <begin position="432"/>
        <end position="442"/>
    </location>
</feature>
<evidence type="ECO:0000313" key="3">
    <source>
        <dbReference type="Proteomes" id="UP000250266"/>
    </source>
</evidence>
<keyword evidence="3" id="KW-1185">Reference proteome</keyword>
<dbReference type="EMBL" id="KV744806">
    <property type="protein sequence ID" value="OCK86367.1"/>
    <property type="molecule type" value="Genomic_DNA"/>
</dbReference>
<feature type="compositionally biased region" description="Basic and acidic residues" evidence="1">
    <location>
        <begin position="270"/>
        <end position="285"/>
    </location>
</feature>
<organism evidence="2 3">
    <name type="scientific">Lepidopterella palustris CBS 459.81</name>
    <dbReference type="NCBI Taxonomy" id="1314670"/>
    <lineage>
        <taxon>Eukaryota</taxon>
        <taxon>Fungi</taxon>
        <taxon>Dikarya</taxon>
        <taxon>Ascomycota</taxon>
        <taxon>Pezizomycotina</taxon>
        <taxon>Dothideomycetes</taxon>
        <taxon>Pleosporomycetidae</taxon>
        <taxon>Mytilinidiales</taxon>
        <taxon>Argynnaceae</taxon>
        <taxon>Lepidopterella</taxon>
    </lineage>
</organism>
<feature type="region of interest" description="Disordered" evidence="1">
    <location>
        <begin position="195"/>
        <end position="316"/>
    </location>
</feature>
<sequence length="605" mass="66513">MARMLGRSKSLRLKISQKELHQQEGDIFAPPLTDTDAEPRTAAQSLKVAAHATKAVKRVETPEQVQRPRTSSGPGERSRHLHENGVPVVITSDDRTFNFPLPSPKTVLYTAEVHEDITIGMALGSPTEVTRWNQNTHATGYVTRHPGAGTQIVYENSWTDPLDTGHDVTKPKISRWRSLFGKRSNNSPQQTSFYQLQQSAGQPRVDNHNDVSCQRQRQASRSDSRAASPPTTSERQDVRKRARAMKKAAAEEAKAKSEFEKQASSSKPASMREEASPKPPPKDHWNNSPSIPKVMVSSGSDNMSPRTLGGGPMLDVDIPNIEMERYSVMFGSLLRPDRSSSLFARRQANPEKLKPLTELSAKTEYVDSSNGLLKPHRRATSPAPSKSPTISLSLFPPPAPARDNKAPSPRAPLLHQPRPLQRSYTAPGALSPSRQTFAQSSDAGRKSPHTATSEDQLSPSPSTLPMTPTPSSRHSFDSEETVFVVGQDANPWRPRLQEPEWEIISKPAESKSQVQHAQGQAHAAVQRAQASKLDSAFHDTAQVSVGVARTVSVSRAAGATRRPLLLKPMVVNSDQPERLVDRKPLTPTLVELKNRKSQRVQLVDA</sequence>
<protein>
    <submittedName>
        <fullName evidence="2">Uncharacterized protein</fullName>
    </submittedName>
</protein>
<feature type="region of interest" description="Disordered" evidence="1">
    <location>
        <begin position="504"/>
        <end position="532"/>
    </location>
</feature>
<feature type="region of interest" description="Disordered" evidence="1">
    <location>
        <begin position="53"/>
        <end position="81"/>
    </location>
</feature>
<evidence type="ECO:0000313" key="2">
    <source>
        <dbReference type="EMBL" id="OCK86367.1"/>
    </source>
</evidence>
<feature type="compositionally biased region" description="Polar residues" evidence="1">
    <location>
        <begin position="382"/>
        <end position="392"/>
    </location>
</feature>
<dbReference type="OrthoDB" id="5404004at2759"/>
<feature type="compositionally biased region" description="Basic and acidic residues" evidence="1">
    <location>
        <begin position="248"/>
        <end position="261"/>
    </location>
</feature>
<dbReference type="Proteomes" id="UP000250266">
    <property type="component" value="Unassembled WGS sequence"/>
</dbReference>
<feature type="compositionally biased region" description="Low complexity" evidence="1">
    <location>
        <begin position="214"/>
        <end position="228"/>
    </location>
</feature>
<feature type="region of interest" description="Disordered" evidence="1">
    <location>
        <begin position="367"/>
        <end position="477"/>
    </location>
</feature>
<proteinExistence type="predicted"/>
<feature type="compositionally biased region" description="Low complexity" evidence="1">
    <location>
        <begin position="513"/>
        <end position="530"/>
    </location>
</feature>
<evidence type="ECO:0000256" key="1">
    <source>
        <dbReference type="SAM" id="MobiDB-lite"/>
    </source>
</evidence>
<accession>A0A8E2ELQ6</accession>
<feature type="compositionally biased region" description="Polar residues" evidence="1">
    <location>
        <begin position="63"/>
        <end position="73"/>
    </location>
</feature>
<dbReference type="AlphaFoldDB" id="A0A8E2ELQ6"/>
<name>A0A8E2ELQ6_9PEZI</name>
<reference evidence="2 3" key="1">
    <citation type="journal article" date="2016" name="Nat. Commun.">
        <title>Ectomycorrhizal ecology is imprinted in the genome of the dominant symbiotic fungus Cenococcum geophilum.</title>
        <authorList>
            <consortium name="DOE Joint Genome Institute"/>
            <person name="Peter M."/>
            <person name="Kohler A."/>
            <person name="Ohm R.A."/>
            <person name="Kuo A."/>
            <person name="Krutzmann J."/>
            <person name="Morin E."/>
            <person name="Arend M."/>
            <person name="Barry K.W."/>
            <person name="Binder M."/>
            <person name="Choi C."/>
            <person name="Clum A."/>
            <person name="Copeland A."/>
            <person name="Grisel N."/>
            <person name="Haridas S."/>
            <person name="Kipfer T."/>
            <person name="LaButti K."/>
            <person name="Lindquist E."/>
            <person name="Lipzen A."/>
            <person name="Maire R."/>
            <person name="Meier B."/>
            <person name="Mihaltcheva S."/>
            <person name="Molinier V."/>
            <person name="Murat C."/>
            <person name="Poggeler S."/>
            <person name="Quandt C.A."/>
            <person name="Sperisen C."/>
            <person name="Tritt A."/>
            <person name="Tisserant E."/>
            <person name="Crous P.W."/>
            <person name="Henrissat B."/>
            <person name="Nehls U."/>
            <person name="Egli S."/>
            <person name="Spatafora J.W."/>
            <person name="Grigoriev I.V."/>
            <person name="Martin F.M."/>
        </authorList>
    </citation>
    <scope>NUCLEOTIDE SEQUENCE [LARGE SCALE GENOMIC DNA]</scope>
    <source>
        <strain evidence="2 3">CBS 459.81</strain>
    </source>
</reference>
<feature type="compositionally biased region" description="Low complexity" evidence="1">
    <location>
        <begin position="457"/>
        <end position="472"/>
    </location>
</feature>